<evidence type="ECO:0000256" key="2">
    <source>
        <dbReference type="ARBA" id="ARBA00023125"/>
    </source>
</evidence>
<keyword evidence="6" id="KW-1185">Reference proteome</keyword>
<gene>
    <name evidence="5" type="ORF">AOZ06_30005</name>
</gene>
<keyword evidence="3" id="KW-0804">Transcription</keyword>
<dbReference type="GO" id="GO:0003677">
    <property type="term" value="F:DNA binding"/>
    <property type="evidence" value="ECO:0007669"/>
    <property type="project" value="UniProtKB-KW"/>
</dbReference>
<dbReference type="InterPro" id="IPR000792">
    <property type="entry name" value="Tscrpt_reg_LuxR_C"/>
</dbReference>
<organism evidence="5 6">
    <name type="scientific">Kibdelosporangium phytohabitans</name>
    <dbReference type="NCBI Taxonomy" id="860235"/>
    <lineage>
        <taxon>Bacteria</taxon>
        <taxon>Bacillati</taxon>
        <taxon>Actinomycetota</taxon>
        <taxon>Actinomycetes</taxon>
        <taxon>Pseudonocardiales</taxon>
        <taxon>Pseudonocardiaceae</taxon>
        <taxon>Kibdelosporangium</taxon>
    </lineage>
</organism>
<protein>
    <recommendedName>
        <fullName evidence="4">HTH luxR-type domain-containing protein</fullName>
    </recommendedName>
</protein>
<dbReference type="STRING" id="860235.AOZ06_30005"/>
<dbReference type="EMBL" id="CP012752">
    <property type="protein sequence ID" value="ALG10567.1"/>
    <property type="molecule type" value="Genomic_DNA"/>
</dbReference>
<evidence type="ECO:0000256" key="1">
    <source>
        <dbReference type="ARBA" id="ARBA00023015"/>
    </source>
</evidence>
<dbReference type="Pfam" id="PF00196">
    <property type="entry name" value="GerE"/>
    <property type="match status" value="1"/>
</dbReference>
<dbReference type="PANTHER" id="PTHR44688">
    <property type="entry name" value="DNA-BINDING TRANSCRIPTIONAL ACTIVATOR DEVR_DOSR"/>
    <property type="match status" value="1"/>
</dbReference>
<evidence type="ECO:0000313" key="5">
    <source>
        <dbReference type="EMBL" id="ALG10567.1"/>
    </source>
</evidence>
<dbReference type="InterPro" id="IPR036388">
    <property type="entry name" value="WH-like_DNA-bd_sf"/>
</dbReference>
<dbReference type="OrthoDB" id="3699634at2"/>
<feature type="domain" description="HTH luxR-type" evidence="4">
    <location>
        <begin position="1"/>
        <end position="54"/>
    </location>
</feature>
<dbReference type="Proteomes" id="UP000063699">
    <property type="component" value="Chromosome"/>
</dbReference>
<dbReference type="PROSITE" id="PS50043">
    <property type="entry name" value="HTH_LUXR_2"/>
    <property type="match status" value="1"/>
</dbReference>
<evidence type="ECO:0000259" key="4">
    <source>
        <dbReference type="PROSITE" id="PS50043"/>
    </source>
</evidence>
<dbReference type="PRINTS" id="PR00038">
    <property type="entry name" value="HTHLUXR"/>
</dbReference>
<dbReference type="SMART" id="SM00421">
    <property type="entry name" value="HTH_LUXR"/>
    <property type="match status" value="1"/>
</dbReference>
<evidence type="ECO:0000313" key="6">
    <source>
        <dbReference type="Proteomes" id="UP000063699"/>
    </source>
</evidence>
<proteinExistence type="predicted"/>
<name>A0A0N7F465_9PSEU</name>
<keyword evidence="2" id="KW-0238">DNA-binding</keyword>
<dbReference type="AlphaFoldDB" id="A0A0N7F465"/>
<keyword evidence="1" id="KW-0805">Transcription regulation</keyword>
<dbReference type="GO" id="GO:0006355">
    <property type="term" value="P:regulation of DNA-templated transcription"/>
    <property type="evidence" value="ECO:0007669"/>
    <property type="project" value="InterPro"/>
</dbReference>
<evidence type="ECO:0000256" key="3">
    <source>
        <dbReference type="ARBA" id="ARBA00023163"/>
    </source>
</evidence>
<dbReference type="KEGG" id="kphy:AOZ06_30005"/>
<dbReference type="InterPro" id="IPR016032">
    <property type="entry name" value="Sig_transdc_resp-reg_C-effctor"/>
</dbReference>
<reference evidence="5 6" key="1">
    <citation type="submission" date="2015-07" db="EMBL/GenBank/DDBJ databases">
        <title>Genome sequencing of Kibdelosporangium phytohabitans.</title>
        <authorList>
            <person name="Qin S."/>
            <person name="Xing K."/>
        </authorList>
    </citation>
    <scope>NUCLEOTIDE SEQUENCE [LARGE SCALE GENOMIC DNA]</scope>
    <source>
        <strain evidence="5 6">KLBMP1111</strain>
    </source>
</reference>
<sequence length="65" mass="6862">MDTVSVAGLAAANTEIAERLFISVSTVKTHLGRVLDKLELRDRPQAVVFAYEHGLVTPSGNAGPA</sequence>
<dbReference type="CDD" id="cd06170">
    <property type="entry name" value="LuxR_C_like"/>
    <property type="match status" value="1"/>
</dbReference>
<accession>A0A0N7F465</accession>
<dbReference type="Gene3D" id="1.10.10.10">
    <property type="entry name" value="Winged helix-like DNA-binding domain superfamily/Winged helix DNA-binding domain"/>
    <property type="match status" value="1"/>
</dbReference>
<dbReference type="SUPFAM" id="SSF46894">
    <property type="entry name" value="C-terminal effector domain of the bipartite response regulators"/>
    <property type="match status" value="1"/>
</dbReference>
<dbReference type="PANTHER" id="PTHR44688:SF16">
    <property type="entry name" value="DNA-BINDING TRANSCRIPTIONAL ACTIVATOR DEVR_DOSR"/>
    <property type="match status" value="1"/>
</dbReference>